<dbReference type="NCBIfam" id="NF003792">
    <property type="entry name" value="PRK05380.1"/>
    <property type="match status" value="1"/>
</dbReference>
<dbReference type="CDD" id="cd03113">
    <property type="entry name" value="CTPS_N"/>
    <property type="match status" value="1"/>
</dbReference>
<feature type="domain" description="CTP synthase N-terminal" evidence="16">
    <location>
        <begin position="10"/>
        <end position="274"/>
    </location>
</feature>
<dbReference type="GO" id="GO:0019856">
    <property type="term" value="P:pyrimidine nucleobase biosynthetic process"/>
    <property type="evidence" value="ECO:0007669"/>
    <property type="project" value="TreeGrafter"/>
</dbReference>
<evidence type="ECO:0000256" key="2">
    <source>
        <dbReference type="ARBA" id="ARBA00007533"/>
    </source>
</evidence>
<comment type="similarity">
    <text evidence="2">Belongs to the CTP synthase family.</text>
</comment>
<evidence type="ECO:0000256" key="3">
    <source>
        <dbReference type="ARBA" id="ARBA00012291"/>
    </source>
</evidence>
<dbReference type="GO" id="GO:0003883">
    <property type="term" value="F:CTP synthase activity"/>
    <property type="evidence" value="ECO:0007669"/>
    <property type="project" value="UniProtKB-EC"/>
</dbReference>
<evidence type="ECO:0000256" key="5">
    <source>
        <dbReference type="ARBA" id="ARBA00022723"/>
    </source>
</evidence>
<dbReference type="GO" id="GO:0042802">
    <property type="term" value="F:identical protein binding"/>
    <property type="evidence" value="ECO:0007669"/>
    <property type="project" value="TreeGrafter"/>
</dbReference>
<keyword evidence="5" id="KW-0479">Metal-binding</keyword>
<dbReference type="SUPFAM" id="SSF52540">
    <property type="entry name" value="P-loop containing nucleoside triphosphate hydrolases"/>
    <property type="match status" value="1"/>
</dbReference>
<proteinExistence type="inferred from homology"/>
<comment type="catalytic activity">
    <reaction evidence="11">
        <text>UTP + L-glutamine + ATP + H2O = CTP + L-glutamate + ADP + phosphate + 2 H(+)</text>
        <dbReference type="Rhea" id="RHEA:26426"/>
        <dbReference type="ChEBI" id="CHEBI:15377"/>
        <dbReference type="ChEBI" id="CHEBI:15378"/>
        <dbReference type="ChEBI" id="CHEBI:29985"/>
        <dbReference type="ChEBI" id="CHEBI:30616"/>
        <dbReference type="ChEBI" id="CHEBI:37563"/>
        <dbReference type="ChEBI" id="CHEBI:43474"/>
        <dbReference type="ChEBI" id="CHEBI:46398"/>
        <dbReference type="ChEBI" id="CHEBI:58359"/>
        <dbReference type="ChEBI" id="CHEBI:456216"/>
        <dbReference type="EC" id="6.3.4.2"/>
    </reaction>
</comment>
<dbReference type="GO" id="GO:0046872">
    <property type="term" value="F:metal ion binding"/>
    <property type="evidence" value="ECO:0007669"/>
    <property type="project" value="UniProtKB-KW"/>
</dbReference>
<dbReference type="SUPFAM" id="SSF52317">
    <property type="entry name" value="Class I glutamine amidotransferase-like"/>
    <property type="match status" value="1"/>
</dbReference>
<evidence type="ECO:0000313" key="18">
    <source>
        <dbReference type="Proteomes" id="UP000032261"/>
    </source>
</evidence>
<dbReference type="EMBL" id="CP009770">
    <property type="protein sequence ID" value="AJQ45476.1"/>
    <property type="molecule type" value="Genomic_DNA"/>
</dbReference>
<dbReference type="PANTHER" id="PTHR11550">
    <property type="entry name" value="CTP SYNTHASE"/>
    <property type="match status" value="1"/>
</dbReference>
<dbReference type="NCBIfam" id="TIGR00337">
    <property type="entry name" value="PyrG"/>
    <property type="match status" value="1"/>
</dbReference>
<evidence type="ECO:0000256" key="11">
    <source>
        <dbReference type="ARBA" id="ARBA00047781"/>
    </source>
</evidence>
<evidence type="ECO:0000256" key="1">
    <source>
        <dbReference type="ARBA" id="ARBA00005171"/>
    </source>
</evidence>
<reference evidence="17 18" key="1">
    <citation type="journal article" date="2015" name="Genome Announc.">
        <title>Genome Sequence of Ureaplasma diversum Strain ATCC 49782.</title>
        <authorList>
            <person name="Marques L.M."/>
            <person name="Guimaraes A.M."/>
            <person name="Martins H.B."/>
            <person name="Rezende I.S."/>
            <person name="Barbosa M.S."/>
            <person name="Campos G.B."/>
            <person name="do Nascimento N.C."/>
            <person name="Dos Santos A.P."/>
            <person name="Amorim A.T."/>
            <person name="Santos V.M."/>
            <person name="Messick J.B."/>
            <person name="Timenetsky J."/>
        </authorList>
    </citation>
    <scope>NUCLEOTIDE SEQUENCE [LARGE SCALE GENOMIC DNA]</scope>
    <source>
        <strain evidence="17 18">ATCC 49782</strain>
    </source>
</reference>
<sequence>MLKKADQKTKYIFVTGGVYSSLGKGVSASSIGRILVELGYKVAMQKLDPYLNIDPTYLSPYQHGEVFVTKDGKEADLDLGSYERFINLDLNEYSSVTSGKIYYELLLKERNNGFEGKTVQTIPHVTGAIIDYIIKIKDSLNPDFVIVEIGGTVGDYESLAFIEAIAQFKHSYGANNVLCIHCSPLIYINNVQELKTKPTQNSVKLLRSLGVNPDLLLVRSEVEVDDSTLKKLAWSCAIDESMIFASYTADSVYLVPNSLFAQKIHISILDYFNIDFDQSKNIDNWTNFTKKITEPKKHKLNVGLVGKFVELPDAYKSVIESLLLASYELSLDLKINYIQPNEINKDNIEEKLKRMHCLLFPTISGDNKGFDGALLAMQFAREFDVPTLAFGTGINILVADYIKNELNQELVFNQTSNNNDFSYVINGFVLNDKEIYRVGEYESKVLADSLLNQVYNTNLIYERHRHHIELDSSFVNQHLLANQWLINATSTKNNYIDAINYTPNKFHLGLIYNPEYNSKPNKVNPCFIALLKACLIIK</sequence>
<protein>
    <recommendedName>
        <fullName evidence="3">CTP synthase (glutamine hydrolyzing)</fullName>
        <ecNumber evidence="3">6.3.4.2</ecNumber>
    </recommendedName>
    <alternativeName>
        <fullName evidence="13">Cytidine 5'-triphosphate synthase</fullName>
    </alternativeName>
    <alternativeName>
        <fullName evidence="14">Cytidine triphosphate synthetase</fullName>
    </alternativeName>
    <alternativeName>
        <fullName evidence="12">UTP--ammonia ligase</fullName>
    </alternativeName>
</protein>
<dbReference type="InterPro" id="IPR017926">
    <property type="entry name" value="GATASE"/>
</dbReference>
<dbReference type="EC" id="6.3.4.2" evidence="3"/>
<evidence type="ECO:0000256" key="12">
    <source>
        <dbReference type="ARBA" id="ARBA00075170"/>
    </source>
</evidence>
<evidence type="ECO:0000256" key="9">
    <source>
        <dbReference type="ARBA" id="ARBA00022962"/>
    </source>
</evidence>
<dbReference type="AlphaFoldDB" id="A0A0C5RC58"/>
<evidence type="ECO:0000256" key="14">
    <source>
        <dbReference type="ARBA" id="ARBA00083191"/>
    </source>
</evidence>
<dbReference type="Proteomes" id="UP000032261">
    <property type="component" value="Chromosome"/>
</dbReference>
<dbReference type="STRING" id="42094.JM47_02750"/>
<dbReference type="InterPro" id="IPR029062">
    <property type="entry name" value="Class_I_gatase-like"/>
</dbReference>
<dbReference type="Pfam" id="PF06418">
    <property type="entry name" value="CTP_synth_N"/>
    <property type="match status" value="1"/>
</dbReference>
<dbReference type="InterPro" id="IPR017456">
    <property type="entry name" value="CTP_synthase_N"/>
</dbReference>
<keyword evidence="10" id="KW-0665">Pyrimidine biosynthesis</keyword>
<dbReference type="GO" id="GO:0005524">
    <property type="term" value="F:ATP binding"/>
    <property type="evidence" value="ECO:0007669"/>
    <property type="project" value="UniProtKB-KW"/>
</dbReference>
<dbReference type="Gene3D" id="3.40.50.300">
    <property type="entry name" value="P-loop containing nucleotide triphosphate hydrolases"/>
    <property type="match status" value="1"/>
</dbReference>
<keyword evidence="6" id="KW-0547">Nucleotide-binding</keyword>
<comment type="pathway">
    <text evidence="1">Pyrimidine metabolism; CTP biosynthesis via de novo pathway; CTP from UDP: step 2/2.</text>
</comment>
<keyword evidence="4" id="KW-0436">Ligase</keyword>
<dbReference type="Gene3D" id="3.40.50.880">
    <property type="match status" value="1"/>
</dbReference>
<feature type="domain" description="Glutamine amidotransferase" evidence="15">
    <location>
        <begin position="311"/>
        <end position="531"/>
    </location>
</feature>
<dbReference type="PANTHER" id="PTHR11550:SF0">
    <property type="entry name" value="CTP SYNTHASE-RELATED"/>
    <property type="match status" value="1"/>
</dbReference>
<dbReference type="RefSeq" id="WP_208894883.1">
    <property type="nucleotide sequence ID" value="NZ_CP009770.1"/>
</dbReference>
<keyword evidence="7" id="KW-0067">ATP-binding</keyword>
<evidence type="ECO:0000256" key="6">
    <source>
        <dbReference type="ARBA" id="ARBA00022741"/>
    </source>
</evidence>
<evidence type="ECO:0000256" key="7">
    <source>
        <dbReference type="ARBA" id="ARBA00022840"/>
    </source>
</evidence>
<dbReference type="GO" id="GO:0005829">
    <property type="term" value="C:cytosol"/>
    <property type="evidence" value="ECO:0007669"/>
    <property type="project" value="TreeGrafter"/>
</dbReference>
<keyword evidence="8" id="KW-0460">Magnesium</keyword>
<evidence type="ECO:0000256" key="4">
    <source>
        <dbReference type="ARBA" id="ARBA00022598"/>
    </source>
</evidence>
<organism evidence="17 18">
    <name type="scientific">Ureaplasma diversum</name>
    <dbReference type="NCBI Taxonomy" id="42094"/>
    <lineage>
        <taxon>Bacteria</taxon>
        <taxon>Bacillati</taxon>
        <taxon>Mycoplasmatota</taxon>
        <taxon>Mycoplasmoidales</taxon>
        <taxon>Mycoplasmoidaceae</taxon>
        <taxon>Ureaplasma</taxon>
    </lineage>
</organism>
<dbReference type="InterPro" id="IPR027417">
    <property type="entry name" value="P-loop_NTPase"/>
</dbReference>
<dbReference type="GO" id="GO:0044210">
    <property type="term" value="P:'de novo' CTP biosynthetic process"/>
    <property type="evidence" value="ECO:0007669"/>
    <property type="project" value="UniProtKB-UniPathway"/>
</dbReference>
<dbReference type="KEGG" id="ude:JM47_02750"/>
<accession>A0A0C5RC58</accession>
<evidence type="ECO:0000256" key="13">
    <source>
        <dbReference type="ARBA" id="ARBA00079941"/>
    </source>
</evidence>
<evidence type="ECO:0000256" key="8">
    <source>
        <dbReference type="ARBA" id="ARBA00022842"/>
    </source>
</evidence>
<evidence type="ECO:0000259" key="15">
    <source>
        <dbReference type="Pfam" id="PF00117"/>
    </source>
</evidence>
<dbReference type="InterPro" id="IPR004468">
    <property type="entry name" value="CTP_synthase"/>
</dbReference>
<evidence type="ECO:0000259" key="16">
    <source>
        <dbReference type="Pfam" id="PF06418"/>
    </source>
</evidence>
<keyword evidence="9" id="KW-0315">Glutamine amidotransferase</keyword>
<gene>
    <name evidence="17" type="ORF">JM47_02750</name>
</gene>
<dbReference type="UniPathway" id="UPA00159">
    <property type="reaction ID" value="UER00277"/>
</dbReference>
<dbReference type="PATRIC" id="fig|42094.4.peg.546"/>
<dbReference type="FunFam" id="3.40.50.300:FF:000009">
    <property type="entry name" value="CTP synthase"/>
    <property type="match status" value="1"/>
</dbReference>
<name>A0A0C5RC58_9BACT</name>
<dbReference type="Pfam" id="PF00117">
    <property type="entry name" value="GATase"/>
    <property type="match status" value="1"/>
</dbReference>
<dbReference type="HOGENOM" id="CLU_011675_5_0_14"/>
<evidence type="ECO:0000313" key="17">
    <source>
        <dbReference type="EMBL" id="AJQ45476.1"/>
    </source>
</evidence>
<evidence type="ECO:0000256" key="10">
    <source>
        <dbReference type="ARBA" id="ARBA00022975"/>
    </source>
</evidence>